<proteinExistence type="inferred from homology"/>
<organism evidence="8 9">
    <name type="scientific">Phanerochaete sordida</name>
    <dbReference type="NCBI Taxonomy" id="48140"/>
    <lineage>
        <taxon>Eukaryota</taxon>
        <taxon>Fungi</taxon>
        <taxon>Dikarya</taxon>
        <taxon>Basidiomycota</taxon>
        <taxon>Agaricomycotina</taxon>
        <taxon>Agaricomycetes</taxon>
        <taxon>Polyporales</taxon>
        <taxon>Phanerochaetaceae</taxon>
        <taxon>Phanerochaete</taxon>
    </lineage>
</organism>
<dbReference type="EMBL" id="BPQB01000099">
    <property type="protein sequence ID" value="GJE99053.1"/>
    <property type="molecule type" value="Genomic_DNA"/>
</dbReference>
<evidence type="ECO:0000256" key="4">
    <source>
        <dbReference type="PIRSR" id="PIRSR000097-1"/>
    </source>
</evidence>
<name>A0A9P3GQ58_9APHY</name>
<evidence type="ECO:0000256" key="5">
    <source>
        <dbReference type="PIRSR" id="PIRSR000097-2"/>
    </source>
</evidence>
<feature type="site" description="Lowers pKa of active site Tyr" evidence="6">
    <location>
        <position position="79"/>
    </location>
</feature>
<evidence type="ECO:0000313" key="9">
    <source>
        <dbReference type="Proteomes" id="UP000703269"/>
    </source>
</evidence>
<dbReference type="InterPro" id="IPR020471">
    <property type="entry name" value="AKR"/>
</dbReference>
<reference evidence="8 9" key="1">
    <citation type="submission" date="2021-08" db="EMBL/GenBank/DDBJ databases">
        <title>Draft Genome Sequence of Phanerochaete sordida strain YK-624.</title>
        <authorList>
            <person name="Mori T."/>
            <person name="Dohra H."/>
            <person name="Suzuki T."/>
            <person name="Kawagishi H."/>
            <person name="Hirai H."/>
        </authorList>
    </citation>
    <scope>NUCLEOTIDE SEQUENCE [LARGE SCALE GENOMIC DNA]</scope>
    <source>
        <strain evidence="8 9">YK-624</strain>
    </source>
</reference>
<dbReference type="PRINTS" id="PR00069">
    <property type="entry name" value="ALDKETRDTASE"/>
</dbReference>
<evidence type="ECO:0000256" key="3">
    <source>
        <dbReference type="ARBA" id="ARBA00023002"/>
    </source>
</evidence>
<dbReference type="Proteomes" id="UP000703269">
    <property type="component" value="Unassembled WGS sequence"/>
</dbReference>
<dbReference type="PIRSF" id="PIRSF000097">
    <property type="entry name" value="AKR"/>
    <property type="match status" value="1"/>
</dbReference>
<accession>A0A9P3GQ58</accession>
<keyword evidence="2" id="KW-0521">NADP</keyword>
<dbReference type="AlphaFoldDB" id="A0A9P3GQ58"/>
<keyword evidence="3" id="KW-0560">Oxidoreductase</keyword>
<dbReference type="PANTHER" id="PTHR43827">
    <property type="entry name" value="2,5-DIKETO-D-GLUCONIC ACID REDUCTASE"/>
    <property type="match status" value="1"/>
</dbReference>
<dbReference type="OrthoDB" id="5945798at2759"/>
<sequence length="313" mass="34312">MTAIPSFTLNNGITMPGLGSGCWLGADGGTDVAEEICRNALQCGYRHIDTAAGYYNEEQVGRAVRACGVPRAEIFVTTKLRQRDGHRVREAFEDSLKALDIGYIDLYLMHWPMTHLPDGSRARSFDEHPNFVDVWAEMEKLLDTGKVRAIGVSNFSIPNLEILLAHARVVPANNQIEVHPYLPQHALRAFCAARGILVSAYSPFGQGNPLFFSDPALAAVAAKHGASPARAVLSWVVARGVPPLVKSARVERMRENLALVELDEADLAAIDAIHAQPGCHRSLLKYHQPDGTVFGWTYEQLGWAMRAGGYVQE</sequence>
<gene>
    <name evidence="8" type="ORF">PsYK624_152930</name>
</gene>
<protein>
    <submittedName>
        <fullName evidence="8">Aldo/keto reductase</fullName>
    </submittedName>
</protein>
<dbReference type="SUPFAM" id="SSF51430">
    <property type="entry name" value="NAD(P)-linked oxidoreductase"/>
    <property type="match status" value="1"/>
</dbReference>
<feature type="active site" description="Proton donor" evidence="4">
    <location>
        <position position="54"/>
    </location>
</feature>
<evidence type="ECO:0000313" key="8">
    <source>
        <dbReference type="EMBL" id="GJE99053.1"/>
    </source>
</evidence>
<evidence type="ECO:0000256" key="6">
    <source>
        <dbReference type="PIRSR" id="PIRSR000097-3"/>
    </source>
</evidence>
<dbReference type="PANTHER" id="PTHR43827:SF3">
    <property type="entry name" value="NADP-DEPENDENT OXIDOREDUCTASE DOMAIN-CONTAINING PROTEIN"/>
    <property type="match status" value="1"/>
</dbReference>
<dbReference type="InterPro" id="IPR023210">
    <property type="entry name" value="NADP_OxRdtase_dom"/>
</dbReference>
<dbReference type="InterPro" id="IPR036812">
    <property type="entry name" value="NAD(P)_OxRdtase_dom_sf"/>
</dbReference>
<keyword evidence="9" id="KW-1185">Reference proteome</keyword>
<dbReference type="Gene3D" id="3.20.20.100">
    <property type="entry name" value="NADP-dependent oxidoreductase domain"/>
    <property type="match status" value="1"/>
</dbReference>
<evidence type="ECO:0000256" key="1">
    <source>
        <dbReference type="ARBA" id="ARBA00007905"/>
    </source>
</evidence>
<dbReference type="CDD" id="cd19071">
    <property type="entry name" value="AKR_AKR1-5-like"/>
    <property type="match status" value="1"/>
</dbReference>
<dbReference type="FunFam" id="3.20.20.100:FF:000002">
    <property type="entry name" value="2,5-diketo-D-gluconic acid reductase A"/>
    <property type="match status" value="1"/>
</dbReference>
<dbReference type="InterPro" id="IPR018170">
    <property type="entry name" value="Aldo/ket_reductase_CS"/>
</dbReference>
<comment type="caution">
    <text evidence="8">The sequence shown here is derived from an EMBL/GenBank/DDBJ whole genome shotgun (WGS) entry which is preliminary data.</text>
</comment>
<feature type="binding site" evidence="5">
    <location>
        <position position="110"/>
    </location>
    <ligand>
        <name>substrate</name>
    </ligand>
</feature>
<evidence type="ECO:0000259" key="7">
    <source>
        <dbReference type="Pfam" id="PF00248"/>
    </source>
</evidence>
<evidence type="ECO:0000256" key="2">
    <source>
        <dbReference type="ARBA" id="ARBA00022857"/>
    </source>
</evidence>
<dbReference type="Pfam" id="PF00248">
    <property type="entry name" value="Aldo_ket_red"/>
    <property type="match status" value="1"/>
</dbReference>
<feature type="domain" description="NADP-dependent oxidoreductase" evidence="7">
    <location>
        <begin position="33"/>
        <end position="273"/>
    </location>
</feature>
<comment type="similarity">
    <text evidence="1">Belongs to the aldo/keto reductase family.</text>
</comment>
<dbReference type="PROSITE" id="PS00062">
    <property type="entry name" value="ALDOKETO_REDUCTASE_2"/>
    <property type="match status" value="1"/>
</dbReference>
<dbReference type="PROSITE" id="PS00798">
    <property type="entry name" value="ALDOKETO_REDUCTASE_1"/>
    <property type="match status" value="1"/>
</dbReference>
<dbReference type="GO" id="GO:0016616">
    <property type="term" value="F:oxidoreductase activity, acting on the CH-OH group of donors, NAD or NADP as acceptor"/>
    <property type="evidence" value="ECO:0007669"/>
    <property type="project" value="UniProtKB-ARBA"/>
</dbReference>